<dbReference type="PROSITE" id="PS51782">
    <property type="entry name" value="LYSM"/>
    <property type="match status" value="1"/>
</dbReference>
<protein>
    <recommendedName>
        <fullName evidence="2">LysM domain-containing protein</fullName>
    </recommendedName>
</protein>
<evidence type="ECO:0000259" key="2">
    <source>
        <dbReference type="PROSITE" id="PS51782"/>
    </source>
</evidence>
<dbReference type="SMART" id="SM00257">
    <property type="entry name" value="LysM"/>
    <property type="match status" value="1"/>
</dbReference>
<dbReference type="EMBL" id="JASNQZ010000011">
    <property type="protein sequence ID" value="KAL0952080.1"/>
    <property type="molecule type" value="Genomic_DNA"/>
</dbReference>
<name>A0ABR3J9C3_9AGAR</name>
<proteinExistence type="predicted"/>
<organism evidence="3 4">
    <name type="scientific">Hohenbuehelia grisea</name>
    <dbReference type="NCBI Taxonomy" id="104357"/>
    <lineage>
        <taxon>Eukaryota</taxon>
        <taxon>Fungi</taxon>
        <taxon>Dikarya</taxon>
        <taxon>Basidiomycota</taxon>
        <taxon>Agaricomycotina</taxon>
        <taxon>Agaricomycetes</taxon>
        <taxon>Agaricomycetidae</taxon>
        <taxon>Agaricales</taxon>
        <taxon>Pleurotineae</taxon>
        <taxon>Pleurotaceae</taxon>
        <taxon>Hohenbuehelia</taxon>
    </lineage>
</organism>
<dbReference type="InterPro" id="IPR036779">
    <property type="entry name" value="LysM_dom_sf"/>
</dbReference>
<dbReference type="Gene3D" id="3.10.350.10">
    <property type="entry name" value="LysM domain"/>
    <property type="match status" value="1"/>
</dbReference>
<keyword evidence="1" id="KW-0812">Transmembrane</keyword>
<dbReference type="CDD" id="cd00118">
    <property type="entry name" value="LysM"/>
    <property type="match status" value="1"/>
</dbReference>
<dbReference type="InterPro" id="IPR018392">
    <property type="entry name" value="LysM"/>
</dbReference>
<evidence type="ECO:0000313" key="4">
    <source>
        <dbReference type="Proteomes" id="UP001556367"/>
    </source>
</evidence>
<keyword evidence="1" id="KW-1133">Transmembrane helix</keyword>
<keyword evidence="1" id="KW-0472">Membrane</keyword>
<sequence>MEAFPRRADGYHPLATDANAQATTMHRQNLGAAYRTIMPFFLMIGVVLLLVWRFIVAPTVVDPKPLCGEGQLQYLVQPGDSCWEISRAHGLPLEELQRLNSEVHCDKLLPGTALCLPQPPKHS</sequence>
<evidence type="ECO:0000313" key="3">
    <source>
        <dbReference type="EMBL" id="KAL0952080.1"/>
    </source>
</evidence>
<gene>
    <name evidence="3" type="ORF">HGRIS_008716</name>
</gene>
<keyword evidence="4" id="KW-1185">Reference proteome</keyword>
<comment type="caution">
    <text evidence="3">The sequence shown here is derived from an EMBL/GenBank/DDBJ whole genome shotgun (WGS) entry which is preliminary data.</text>
</comment>
<dbReference type="Proteomes" id="UP001556367">
    <property type="component" value="Unassembled WGS sequence"/>
</dbReference>
<feature type="domain" description="LysM" evidence="2">
    <location>
        <begin position="72"/>
        <end position="116"/>
    </location>
</feature>
<feature type="transmembrane region" description="Helical" evidence="1">
    <location>
        <begin position="37"/>
        <end position="55"/>
    </location>
</feature>
<dbReference type="Pfam" id="PF01476">
    <property type="entry name" value="LysM"/>
    <property type="match status" value="1"/>
</dbReference>
<dbReference type="SUPFAM" id="SSF54106">
    <property type="entry name" value="LysM domain"/>
    <property type="match status" value="1"/>
</dbReference>
<accession>A0ABR3J9C3</accession>
<evidence type="ECO:0000256" key="1">
    <source>
        <dbReference type="SAM" id="Phobius"/>
    </source>
</evidence>
<reference evidence="4" key="1">
    <citation type="submission" date="2024-06" db="EMBL/GenBank/DDBJ databases">
        <title>Multi-omics analyses provide insights into the biosynthesis of the anticancer antibiotic pleurotin in Hohenbuehelia grisea.</title>
        <authorList>
            <person name="Weaver J.A."/>
            <person name="Alberti F."/>
        </authorList>
    </citation>
    <scope>NUCLEOTIDE SEQUENCE [LARGE SCALE GENOMIC DNA]</scope>
    <source>
        <strain evidence="4">T-177</strain>
    </source>
</reference>